<feature type="region of interest" description="Disordered" evidence="1">
    <location>
        <begin position="1"/>
        <end position="22"/>
    </location>
</feature>
<accession>A0A2R6B5R3</accession>
<dbReference type="EMBL" id="NEXK01000093">
    <property type="protein sequence ID" value="PSN93933.1"/>
    <property type="molecule type" value="Genomic_DNA"/>
</dbReference>
<gene>
    <name evidence="2" type="ORF">B9Q09_04940</name>
</gene>
<evidence type="ECO:0000256" key="1">
    <source>
        <dbReference type="SAM" id="MobiDB-lite"/>
    </source>
</evidence>
<protein>
    <submittedName>
        <fullName evidence="2">Uncharacterized protein</fullName>
    </submittedName>
</protein>
<organism evidence="2 3">
    <name type="scientific">Candidatus Marsarchaeota G2 archaeon ECH_B_SAG-C16</name>
    <dbReference type="NCBI Taxonomy" id="1978163"/>
    <lineage>
        <taxon>Archaea</taxon>
        <taxon>Candidatus Marsarchaeota</taxon>
        <taxon>Candidatus Marsarchaeota group 2</taxon>
    </lineage>
</organism>
<proteinExistence type="predicted"/>
<comment type="caution">
    <text evidence="2">The sequence shown here is derived from an EMBL/GenBank/DDBJ whole genome shotgun (WGS) entry which is preliminary data.</text>
</comment>
<evidence type="ECO:0000313" key="3">
    <source>
        <dbReference type="Proteomes" id="UP000240681"/>
    </source>
</evidence>
<evidence type="ECO:0000313" key="2">
    <source>
        <dbReference type="EMBL" id="PSN93933.1"/>
    </source>
</evidence>
<name>A0A2R6B5R3_9ARCH</name>
<dbReference type="AlphaFoldDB" id="A0A2R6B5R3"/>
<sequence>MTTIIRRNNGRSNGFRGETGVSLTSDTQGVPFERVHRGLSSILGEAAAWVVLKQIFPAYKGGERLDEEDFKVLKFGLEGLFGDAGVMLYGQVAKHDRRPRVRGR</sequence>
<dbReference type="Proteomes" id="UP000240681">
    <property type="component" value="Unassembled WGS sequence"/>
</dbReference>
<feature type="compositionally biased region" description="Low complexity" evidence="1">
    <location>
        <begin position="1"/>
        <end position="16"/>
    </location>
</feature>
<reference evidence="2 3" key="1">
    <citation type="submission" date="2017-04" db="EMBL/GenBank/DDBJ databases">
        <title>Novel microbial lineages endemic to geothermal iron-oxide mats fill important gaps in the evolutionary history of Archaea.</title>
        <authorList>
            <person name="Jay Z.J."/>
            <person name="Beam J.P."/>
            <person name="Dlakic M."/>
            <person name="Rusch D.B."/>
            <person name="Kozubal M.A."/>
            <person name="Inskeep W.P."/>
        </authorList>
    </citation>
    <scope>NUCLEOTIDE SEQUENCE [LARGE SCALE GENOMIC DNA]</scope>
    <source>
        <strain evidence="2">ECH_B_SAG-C16</strain>
    </source>
</reference>